<dbReference type="KEGG" id="dpd:Deipe_0272"/>
<evidence type="ECO:0000313" key="1">
    <source>
        <dbReference type="EMBL" id="AFZ65873.1"/>
    </source>
</evidence>
<dbReference type="Pfam" id="PF10604">
    <property type="entry name" value="Polyketide_cyc2"/>
    <property type="match status" value="1"/>
</dbReference>
<dbReference type="PATRIC" id="fig|937777.3.peg.279"/>
<keyword evidence="2" id="KW-1185">Reference proteome</keyword>
<dbReference type="CDD" id="cd07812">
    <property type="entry name" value="SRPBCC"/>
    <property type="match status" value="1"/>
</dbReference>
<dbReference type="Gene3D" id="3.30.530.20">
    <property type="match status" value="1"/>
</dbReference>
<proteinExistence type="predicted"/>
<accession>K9ZW56</accession>
<dbReference type="RefSeq" id="WP_015234184.1">
    <property type="nucleotide sequence ID" value="NC_019793.1"/>
</dbReference>
<evidence type="ECO:0000313" key="2">
    <source>
        <dbReference type="Proteomes" id="UP000010467"/>
    </source>
</evidence>
<name>K9ZW56_DEIPD</name>
<dbReference type="AlphaFoldDB" id="K9ZW56"/>
<organism evidence="1 2">
    <name type="scientific">Deinococcus peraridilitoris (strain DSM 19664 / LMG 22246 / CIP 109416 / KR-200)</name>
    <dbReference type="NCBI Taxonomy" id="937777"/>
    <lineage>
        <taxon>Bacteria</taxon>
        <taxon>Thermotogati</taxon>
        <taxon>Deinococcota</taxon>
        <taxon>Deinococci</taxon>
        <taxon>Deinococcales</taxon>
        <taxon>Deinococcaceae</taxon>
        <taxon>Deinococcus</taxon>
    </lineage>
</organism>
<dbReference type="EMBL" id="CP003382">
    <property type="protein sequence ID" value="AFZ65873.1"/>
    <property type="molecule type" value="Genomic_DNA"/>
</dbReference>
<dbReference type="STRING" id="937777.Deipe_0272"/>
<protein>
    <submittedName>
        <fullName evidence="1">Polyketide cyclase / dehydrase and lipid transport</fullName>
    </submittedName>
</protein>
<dbReference type="SUPFAM" id="SSF55961">
    <property type="entry name" value="Bet v1-like"/>
    <property type="match status" value="1"/>
</dbReference>
<dbReference type="HOGENOM" id="CLU_099365_0_0_0"/>
<gene>
    <name evidence="1" type="ordered locus">Deipe_0272</name>
</gene>
<sequence length="175" mass="19617">MSVAIQFKDTIQIRGRADVLFRSVMDPKRRAKWDPSIRTGAYVGEERLVQGAMVRFKLPPRMLGLTFTARYGSLQAPHRGGWESVKPFGPLERFAQGWVFKSIPGGTEVTLSVNAKVRFGFIAKAVERMLRSASAQTLIELQRQVDAAGAQLVLDTARDMAKQQREARKKGKKKN</sequence>
<reference evidence="2" key="1">
    <citation type="submission" date="2012-03" db="EMBL/GenBank/DDBJ databases">
        <title>Complete sequence of chromosome of Deinococcus peraridilitoris DSM 19664.</title>
        <authorList>
            <person name="Lucas S."/>
            <person name="Copeland A."/>
            <person name="Lapidus A."/>
            <person name="Glavina del Rio T."/>
            <person name="Dalin E."/>
            <person name="Tice H."/>
            <person name="Bruce D."/>
            <person name="Goodwin L."/>
            <person name="Pitluck S."/>
            <person name="Peters L."/>
            <person name="Mikhailova N."/>
            <person name="Lu M."/>
            <person name="Kyrpides N."/>
            <person name="Mavromatis K."/>
            <person name="Ivanova N."/>
            <person name="Brettin T."/>
            <person name="Detter J.C."/>
            <person name="Han C."/>
            <person name="Larimer F."/>
            <person name="Land M."/>
            <person name="Hauser L."/>
            <person name="Markowitz V."/>
            <person name="Cheng J.-F."/>
            <person name="Hugenholtz P."/>
            <person name="Woyke T."/>
            <person name="Wu D."/>
            <person name="Pukall R."/>
            <person name="Steenblock K."/>
            <person name="Brambilla E."/>
            <person name="Klenk H.-P."/>
            <person name="Eisen J.A."/>
        </authorList>
    </citation>
    <scope>NUCLEOTIDE SEQUENCE [LARGE SCALE GENOMIC DNA]</scope>
    <source>
        <strain evidence="2">DSM 19664 / LMG 22246 / CIP 109416 / KR-200</strain>
    </source>
</reference>
<dbReference type="InterPro" id="IPR023393">
    <property type="entry name" value="START-like_dom_sf"/>
</dbReference>
<dbReference type="InterPro" id="IPR019587">
    <property type="entry name" value="Polyketide_cyclase/dehydratase"/>
</dbReference>
<dbReference type="Proteomes" id="UP000010467">
    <property type="component" value="Chromosome"/>
</dbReference>
<dbReference type="OrthoDB" id="73391at2"/>